<dbReference type="EMBL" id="JACVVK020000234">
    <property type="protein sequence ID" value="KAK7483035.1"/>
    <property type="molecule type" value="Genomic_DNA"/>
</dbReference>
<comment type="caution">
    <text evidence="1">The sequence shown here is derived from an EMBL/GenBank/DDBJ whole genome shotgun (WGS) entry which is preliminary data.</text>
</comment>
<name>A0ABD0K6L8_9CAEN</name>
<dbReference type="AlphaFoldDB" id="A0ABD0K6L8"/>
<dbReference type="SUPFAM" id="SSF54637">
    <property type="entry name" value="Thioesterase/thiol ester dehydrase-isomerase"/>
    <property type="match status" value="1"/>
</dbReference>
<dbReference type="InterPro" id="IPR029069">
    <property type="entry name" value="HotDog_dom_sf"/>
</dbReference>
<protein>
    <submittedName>
        <fullName evidence="1">Uncharacterized protein</fullName>
    </submittedName>
</protein>
<dbReference type="PANTHER" id="PTHR34487:SF1">
    <property type="entry name" value="ACYL-ACP THIOESTERASE"/>
    <property type="match status" value="1"/>
</dbReference>
<evidence type="ECO:0000313" key="2">
    <source>
        <dbReference type="Proteomes" id="UP001519460"/>
    </source>
</evidence>
<dbReference type="Gene3D" id="3.10.129.10">
    <property type="entry name" value="Hotdog Thioesterase"/>
    <property type="match status" value="1"/>
</dbReference>
<accession>A0ABD0K6L8</accession>
<organism evidence="1 2">
    <name type="scientific">Batillaria attramentaria</name>
    <dbReference type="NCBI Taxonomy" id="370345"/>
    <lineage>
        <taxon>Eukaryota</taxon>
        <taxon>Metazoa</taxon>
        <taxon>Spiralia</taxon>
        <taxon>Lophotrochozoa</taxon>
        <taxon>Mollusca</taxon>
        <taxon>Gastropoda</taxon>
        <taxon>Caenogastropoda</taxon>
        <taxon>Sorbeoconcha</taxon>
        <taxon>Cerithioidea</taxon>
        <taxon>Batillariidae</taxon>
        <taxon>Batillaria</taxon>
    </lineage>
</organism>
<proteinExistence type="predicted"/>
<dbReference type="Proteomes" id="UP001519460">
    <property type="component" value="Unassembled WGS sequence"/>
</dbReference>
<gene>
    <name evidence="1" type="ORF">BaRGS_00025698</name>
</gene>
<keyword evidence="2" id="KW-1185">Reference proteome</keyword>
<dbReference type="PANTHER" id="PTHR34487">
    <property type="entry name" value="ACYL-ACP THIOESTERASE"/>
    <property type="match status" value="1"/>
</dbReference>
<evidence type="ECO:0000313" key="1">
    <source>
        <dbReference type="EMBL" id="KAK7483035.1"/>
    </source>
</evidence>
<reference evidence="1 2" key="1">
    <citation type="journal article" date="2023" name="Sci. Data">
        <title>Genome assembly of the Korean intertidal mud-creeper Batillaria attramentaria.</title>
        <authorList>
            <person name="Patra A.K."/>
            <person name="Ho P.T."/>
            <person name="Jun S."/>
            <person name="Lee S.J."/>
            <person name="Kim Y."/>
            <person name="Won Y.J."/>
        </authorList>
    </citation>
    <scope>NUCLEOTIDE SEQUENCE [LARGE SCALE GENOMIC DNA]</scope>
    <source>
        <strain evidence="1">Wonlab-2016</strain>
    </source>
</reference>
<sequence>MNYSLQRLQRLLRAYPSLNLRIDVDQQHHQAHVNLPGLRYDDIDHTGQPSMWRLLNMCGRAEHSAFYHADSFLKYTDLYKQGIATVSKAVTMEIGSHFYEVTTPKAPIQLKLNVIGIADTSFTTCISMMVGGRLKPSIIIKNLNSVLHRESGLVEQVPMWWRTHFSNYLPKFPEKPVILNPPEVVGQTFSHHLTVPYSDTDTSGKTRHPMYMRYFFDNMSIASNRGFYRKFTDTHEHQVRRMFMVSYGTSQWGDALTVETFENPEEEDLKVHCFVGKNGQIQWYGCIEFFPTNIT</sequence>